<dbReference type="Pfam" id="PF00990">
    <property type="entry name" value="GGDEF"/>
    <property type="match status" value="1"/>
</dbReference>
<dbReference type="InterPro" id="IPR000160">
    <property type="entry name" value="GGDEF_dom"/>
</dbReference>
<dbReference type="PROSITE" id="PS50887">
    <property type="entry name" value="GGDEF"/>
    <property type="match status" value="1"/>
</dbReference>
<dbReference type="InterPro" id="IPR001633">
    <property type="entry name" value="EAL_dom"/>
</dbReference>
<dbReference type="SMART" id="SM00267">
    <property type="entry name" value="GGDEF"/>
    <property type="match status" value="1"/>
</dbReference>
<dbReference type="PROSITE" id="PS50883">
    <property type="entry name" value="EAL"/>
    <property type="match status" value="1"/>
</dbReference>
<evidence type="ECO:0000313" key="4">
    <source>
        <dbReference type="Proteomes" id="UP001589844"/>
    </source>
</evidence>
<comment type="caution">
    <text evidence="3">The sequence shown here is derived from an EMBL/GenBank/DDBJ whole genome shotgun (WGS) entry which is preliminary data.</text>
</comment>
<dbReference type="SUPFAM" id="SSF55073">
    <property type="entry name" value="Nucleotide cyclase"/>
    <property type="match status" value="1"/>
</dbReference>
<dbReference type="Gene3D" id="3.20.20.450">
    <property type="entry name" value="EAL domain"/>
    <property type="match status" value="1"/>
</dbReference>
<evidence type="ECO:0000259" key="2">
    <source>
        <dbReference type="PROSITE" id="PS50887"/>
    </source>
</evidence>
<protein>
    <submittedName>
        <fullName evidence="3">EAL domain-containing protein</fullName>
    </submittedName>
</protein>
<dbReference type="EMBL" id="JBHLXJ010000005">
    <property type="protein sequence ID" value="MFC0349195.1"/>
    <property type="molecule type" value="Genomic_DNA"/>
</dbReference>
<accession>A0ABV6IBI7</accession>
<proteinExistence type="predicted"/>
<dbReference type="InterPro" id="IPR029787">
    <property type="entry name" value="Nucleotide_cyclase"/>
</dbReference>
<evidence type="ECO:0000313" key="3">
    <source>
        <dbReference type="EMBL" id="MFC0349195.1"/>
    </source>
</evidence>
<dbReference type="SMART" id="SM00052">
    <property type="entry name" value="EAL"/>
    <property type="match status" value="1"/>
</dbReference>
<feature type="domain" description="EAL" evidence="1">
    <location>
        <begin position="402"/>
        <end position="642"/>
    </location>
</feature>
<dbReference type="InterPro" id="IPR043128">
    <property type="entry name" value="Rev_trsase/Diguanyl_cyclase"/>
</dbReference>
<reference evidence="3 4" key="1">
    <citation type="submission" date="2024-09" db="EMBL/GenBank/DDBJ databases">
        <authorList>
            <person name="Sun Q."/>
            <person name="Mori K."/>
        </authorList>
    </citation>
    <scope>NUCLEOTIDE SEQUENCE [LARGE SCALE GENOMIC DNA]</scope>
    <source>
        <strain evidence="3 4">CCM 8677</strain>
    </source>
</reference>
<keyword evidence="4" id="KW-1185">Reference proteome</keyword>
<name>A0ABV6IBI7_9BURK</name>
<dbReference type="CDD" id="cd01948">
    <property type="entry name" value="EAL"/>
    <property type="match status" value="1"/>
</dbReference>
<dbReference type="PANTHER" id="PTHR33121:SF23">
    <property type="entry name" value="CYCLIC DI-GMP PHOSPHODIESTERASE PDEB"/>
    <property type="match status" value="1"/>
</dbReference>
<dbReference type="Pfam" id="PF16448">
    <property type="entry name" value="LapD_MoxY_N"/>
    <property type="match status" value="1"/>
</dbReference>
<dbReference type="InterPro" id="IPR050706">
    <property type="entry name" value="Cyclic-di-GMP_PDE-like"/>
</dbReference>
<dbReference type="InterPro" id="IPR042461">
    <property type="entry name" value="LapD_MoxY_peri_C"/>
</dbReference>
<dbReference type="InterPro" id="IPR032244">
    <property type="entry name" value="LapD_MoxY_N"/>
</dbReference>
<feature type="domain" description="GGDEF" evidence="2">
    <location>
        <begin position="264"/>
        <end position="392"/>
    </location>
</feature>
<dbReference type="SUPFAM" id="SSF141868">
    <property type="entry name" value="EAL domain-like"/>
    <property type="match status" value="1"/>
</dbReference>
<dbReference type="Pfam" id="PF00563">
    <property type="entry name" value="EAL"/>
    <property type="match status" value="1"/>
</dbReference>
<evidence type="ECO:0000259" key="1">
    <source>
        <dbReference type="PROSITE" id="PS50883"/>
    </source>
</evidence>
<dbReference type="Gene3D" id="3.30.110.200">
    <property type="match status" value="1"/>
</dbReference>
<dbReference type="InterPro" id="IPR035919">
    <property type="entry name" value="EAL_sf"/>
</dbReference>
<dbReference type="PANTHER" id="PTHR33121">
    <property type="entry name" value="CYCLIC DI-GMP PHOSPHODIESTERASE PDEF"/>
    <property type="match status" value="1"/>
</dbReference>
<dbReference type="Proteomes" id="UP001589844">
    <property type="component" value="Unassembled WGS sequence"/>
</dbReference>
<organism evidence="3 4">
    <name type="scientific">Undibacterium danionis</name>
    <dbReference type="NCBI Taxonomy" id="1812100"/>
    <lineage>
        <taxon>Bacteria</taxon>
        <taxon>Pseudomonadati</taxon>
        <taxon>Pseudomonadota</taxon>
        <taxon>Betaproteobacteria</taxon>
        <taxon>Burkholderiales</taxon>
        <taxon>Oxalobacteraceae</taxon>
        <taxon>Undibacterium</taxon>
    </lineage>
</organism>
<dbReference type="RefSeq" id="WP_390210613.1">
    <property type="nucleotide sequence ID" value="NZ_JBHLXJ010000005.1"/>
</dbReference>
<dbReference type="Gene3D" id="3.30.70.270">
    <property type="match status" value="1"/>
</dbReference>
<gene>
    <name evidence="3" type="ORF">ACFFJH_05215</name>
</gene>
<dbReference type="Gene3D" id="6.20.270.20">
    <property type="entry name" value="LapD/MoxY periplasmic domain"/>
    <property type="match status" value="1"/>
</dbReference>
<sequence length="642" mass="70197">MSMYRQLWFAIILSTLIALAGSLFASTMSSRAYLNEQLKMKNADNATVLALSISQKNIDPVELELILSSLFDNGHYASIKLLDTAGKVLIEKKAAAEQLQVPDWFMKLFPIQSTPGLAQISSGWKQLGTISLVSQSGDAYQTLWKSAQEMCIALTFSGLIACYLGALVLRRLKKPLNAVIAQAQGMTERRFIITPESNVPELKQLSRAMNSTVSLLQSMFAAEAERLEALRQQANSDAATGLANRAHFLAQLQVAIEEENAPAGSLLMIKLSGQGLALANKTLGRNKTEALLKDLGKLLRHYQAQLPDGFAARLNGTDFALLFREADAEPIAQKLLADIEKIFAVMPEPCAIFIGFGNYEYGISVGSLLAQIDAALASAEANGISNICKSAPLNIDQAPRSADEWSKLILRAIEQNWVKLAYFPVISSDGQLLHRESALRLMFGGEWFPAGRFLPIAERLGLTEKLDLIAIKLALDELQKASSKDDIAVNISAQSTQSTSFRAQIKSMMLAKPEASKRLWLEIPENGAFANIDGFRAFHKDISGTGCKLGLEHFGRQFDKINLIHDLKLNYVKLDGGFVRNIELNEANQAFIKGICVIVHRLALSIFAEGVTSAGELDMIKQLGLDGATGPELGRMFPLKEL</sequence>